<comment type="subunit">
    <text evidence="2">Heterodimer of SbcC and SbcD.</text>
</comment>
<sequence length="1032" mass="118524">MRPLTLTMKNFGPYQDTTIDFTQFENVPLFLISGKTGSGKTTIFDGICYALYGETSGNERNAGQMRSLFAPNNEKTCVNLKFVHQGKEYQITREPTYEYQNAKGSISKHAAKNRLEYRDAAGELEVLTKTKDIRDFIEDLLHLNAKQFTQIVLLPQQQFRKFLSANSNEKERVLRQVFGTEIFEEWTNQINNEVRRQQKENAKQQAHLQTLMENIKVDTESQKDPQLWLAAAQKLIEQQRTELTKKKQDLQVVQQKLNQIDNNVNQARILIKAMQEKAAVDAEIKLLNANQKRIGELKQSIKNGQWAVQNQTLINEVDQRRQKLKDDHQTLTKLQTEVEQAAQKQLELSQKISKLEEQKPKIDQQNTKIEQLKTQLEVFSKVQTVHEKLEQIKAELQKQQKTQQKLESQLQRKQAQSVALKKQVEQADDLATQQLEAAQKESQLKLLAANYKEIVREQKIIAANQADIKNLQQESQQRQIQAEQTQANAIQQQNYFAQNQIAYYAAQLQPNQPCPLCGSTEHPHLAQVNQEIPQVTQEQVKKAQQTANEAERQLAQINAQKESLIETVNKQQQVMTEKMTKLQQQISLKNANQAEIKEYLIQQIEQNKLQKEQLEHEMKKLATQKQELQTLTKTIDQLTAQFESQSQVIEKLKRDEAVMQTKYQEQQKNLSAEFHSEAEIKTAIGQLKHRVAQFNQEYQENTDALQAIMQTKTAREALLKQLTQQIVDNQTELNSFEKKLNELLETRQTDEATVHQWLQLAPELEQMRQEVNDFNEKMKVQTARQVQLEAEIAGQNNPDMDALKKQQQQLNQQKDELQLSYGKLENQVATFEKNYQNVLTEHQAQVKTQKQLDELGELAQVVTGGTSERKLGLERFVLREYFKEVLKVATQILTKLSNGRYSFVLQKNAERNVASQTGLGIDIYDDEAGETRSVHTLSGGESFIAALALALALGEVIQRQNGGAQIDTLFIDEGFGSLDEDALEKALEILKSLESSNRMIGIISHVRELHAQIPDQINVISHDGQSEIRYQH</sequence>
<evidence type="ECO:0000256" key="2">
    <source>
        <dbReference type="ARBA" id="ARBA00011322"/>
    </source>
</evidence>
<dbReference type="SUPFAM" id="SSF52540">
    <property type="entry name" value="P-loop containing nucleoside triphosphate hydrolases"/>
    <property type="match status" value="1"/>
</dbReference>
<evidence type="ECO:0000256" key="1">
    <source>
        <dbReference type="ARBA" id="ARBA00006930"/>
    </source>
</evidence>
<feature type="coiled-coil region" evidence="4">
    <location>
        <begin position="314"/>
        <end position="493"/>
    </location>
</feature>
<proteinExistence type="inferred from homology"/>
<dbReference type="InterPro" id="IPR038729">
    <property type="entry name" value="Rad50/SbcC_AAA"/>
</dbReference>
<feature type="coiled-coil region" evidence="4">
    <location>
        <begin position="194"/>
        <end position="277"/>
    </location>
</feature>
<evidence type="ECO:0000313" key="6">
    <source>
        <dbReference type="EMBL" id="HIX02465.1"/>
    </source>
</evidence>
<reference evidence="6" key="1">
    <citation type="journal article" date="2021" name="PeerJ">
        <title>Extensive microbial diversity within the chicken gut microbiome revealed by metagenomics and culture.</title>
        <authorList>
            <person name="Gilroy R."/>
            <person name="Ravi A."/>
            <person name="Getino M."/>
            <person name="Pursley I."/>
            <person name="Horton D.L."/>
            <person name="Alikhan N.F."/>
            <person name="Baker D."/>
            <person name="Gharbi K."/>
            <person name="Hall N."/>
            <person name="Watson M."/>
            <person name="Adriaenssens E.M."/>
            <person name="Foster-Nyarko E."/>
            <person name="Jarju S."/>
            <person name="Secka A."/>
            <person name="Antonio M."/>
            <person name="Oren A."/>
            <person name="Chaudhuri R.R."/>
            <person name="La Ragione R."/>
            <person name="Hildebrand F."/>
            <person name="Pallen M.J."/>
        </authorList>
    </citation>
    <scope>NUCLEOTIDE SEQUENCE</scope>
    <source>
        <strain evidence="6">6627</strain>
    </source>
</reference>
<dbReference type="PANTHER" id="PTHR32114">
    <property type="entry name" value="ABC TRANSPORTER ABCH.3"/>
    <property type="match status" value="1"/>
</dbReference>
<dbReference type="EMBL" id="DXFP01000066">
    <property type="protein sequence ID" value="HIX02465.1"/>
    <property type="molecule type" value="Genomic_DNA"/>
</dbReference>
<reference evidence="6" key="2">
    <citation type="submission" date="2021-04" db="EMBL/GenBank/DDBJ databases">
        <authorList>
            <person name="Gilroy R."/>
        </authorList>
    </citation>
    <scope>NUCLEOTIDE SEQUENCE</scope>
    <source>
        <strain evidence="6">6627</strain>
    </source>
</reference>
<dbReference type="GO" id="GO:0006302">
    <property type="term" value="P:double-strand break repair"/>
    <property type="evidence" value="ECO:0007669"/>
    <property type="project" value="InterPro"/>
</dbReference>
<evidence type="ECO:0000256" key="3">
    <source>
        <dbReference type="ARBA" id="ARBA00013368"/>
    </source>
</evidence>
<dbReference type="InterPro" id="IPR027417">
    <property type="entry name" value="P-loop_NTPase"/>
</dbReference>
<accession>A0A9D1UXU2</accession>
<comment type="similarity">
    <text evidence="1">Belongs to the SMC family. SbcC subfamily.</text>
</comment>
<dbReference type="PANTHER" id="PTHR32114:SF2">
    <property type="entry name" value="ABC TRANSPORTER ABCH.3"/>
    <property type="match status" value="1"/>
</dbReference>
<dbReference type="GO" id="GO:0016887">
    <property type="term" value="F:ATP hydrolysis activity"/>
    <property type="evidence" value="ECO:0007669"/>
    <property type="project" value="InterPro"/>
</dbReference>
<evidence type="ECO:0000259" key="5">
    <source>
        <dbReference type="Pfam" id="PF13476"/>
    </source>
</evidence>
<name>A0A9D1UXU2_9LACO</name>
<keyword evidence="4" id="KW-0175">Coiled coil</keyword>
<feature type="coiled-coil region" evidence="4">
    <location>
        <begin position="719"/>
        <end position="841"/>
    </location>
</feature>
<dbReference type="AlphaFoldDB" id="A0A9D1UXU2"/>
<comment type="caution">
    <text evidence="6">The sequence shown here is derived from an EMBL/GenBank/DDBJ whole genome shotgun (WGS) entry which is preliminary data.</text>
</comment>
<evidence type="ECO:0000256" key="4">
    <source>
        <dbReference type="SAM" id="Coils"/>
    </source>
</evidence>
<dbReference type="Gene3D" id="3.40.50.300">
    <property type="entry name" value="P-loop containing nucleotide triphosphate hydrolases"/>
    <property type="match status" value="2"/>
</dbReference>
<feature type="domain" description="Rad50/SbcC-type AAA" evidence="5">
    <location>
        <begin position="6"/>
        <end position="257"/>
    </location>
</feature>
<feature type="coiled-coil region" evidence="4">
    <location>
        <begin position="540"/>
        <end position="669"/>
    </location>
</feature>
<gene>
    <name evidence="6" type="ORF">H9861_06905</name>
</gene>
<organism evidence="6 7">
    <name type="scientific">Candidatus Ligilactobacillus excrementigallinarum</name>
    <dbReference type="NCBI Taxonomy" id="2838641"/>
    <lineage>
        <taxon>Bacteria</taxon>
        <taxon>Bacillati</taxon>
        <taxon>Bacillota</taxon>
        <taxon>Bacilli</taxon>
        <taxon>Lactobacillales</taxon>
        <taxon>Lactobacillaceae</taxon>
        <taxon>Ligilactobacillus</taxon>
    </lineage>
</organism>
<dbReference type="Proteomes" id="UP000823963">
    <property type="component" value="Unassembled WGS sequence"/>
</dbReference>
<protein>
    <recommendedName>
        <fullName evidence="3">Nuclease SbcCD subunit C</fullName>
    </recommendedName>
</protein>
<dbReference type="Pfam" id="PF13558">
    <property type="entry name" value="SbcC_Walker_B"/>
    <property type="match status" value="1"/>
</dbReference>
<evidence type="ECO:0000313" key="7">
    <source>
        <dbReference type="Proteomes" id="UP000823963"/>
    </source>
</evidence>
<dbReference type="Pfam" id="PF13476">
    <property type="entry name" value="AAA_23"/>
    <property type="match status" value="1"/>
</dbReference>